<dbReference type="EMBL" id="VTEQ01000001">
    <property type="protein sequence ID" value="TYS56443.1"/>
    <property type="molecule type" value="Genomic_DNA"/>
</dbReference>
<accession>A0A5D4RYH7</accession>
<sequence>MGFLNKDENGVYTAARDDGTGLPVTDVHVQGTQLVQQFTEADEVDGKLTFTKQLKSIGIFNRATTDGVFNVNGFDIHVPAGTNADFRVGGTPSNIVKVSNSDKYIVSRFE</sequence>
<dbReference type="AlphaFoldDB" id="A0A5D4RYH7"/>
<comment type="caution">
    <text evidence="1">The sequence shown here is derived from an EMBL/GenBank/DDBJ whole genome shotgun (WGS) entry which is preliminary data.</text>
</comment>
<name>A0A5D4RYH7_9BACI</name>
<gene>
    <name evidence="1" type="ORF">FZC83_02390</name>
</gene>
<protein>
    <submittedName>
        <fullName evidence="1">Uncharacterized protein</fullName>
    </submittedName>
</protein>
<proteinExistence type="predicted"/>
<organism evidence="1 2">
    <name type="scientific">Rossellomorea marisflavi</name>
    <dbReference type="NCBI Taxonomy" id="189381"/>
    <lineage>
        <taxon>Bacteria</taxon>
        <taxon>Bacillati</taxon>
        <taxon>Bacillota</taxon>
        <taxon>Bacilli</taxon>
        <taxon>Bacillales</taxon>
        <taxon>Bacillaceae</taxon>
        <taxon>Rossellomorea</taxon>
    </lineage>
</organism>
<evidence type="ECO:0000313" key="2">
    <source>
        <dbReference type="Proteomes" id="UP000322997"/>
    </source>
</evidence>
<evidence type="ECO:0000313" key="1">
    <source>
        <dbReference type="EMBL" id="TYS56443.1"/>
    </source>
</evidence>
<reference evidence="1 2" key="1">
    <citation type="submission" date="2019-08" db="EMBL/GenBank/DDBJ databases">
        <title>Bacillus genomes from the desert of Cuatro Cienegas, Coahuila.</title>
        <authorList>
            <person name="Olmedo-Alvarez G."/>
        </authorList>
    </citation>
    <scope>NUCLEOTIDE SEQUENCE [LARGE SCALE GENOMIC DNA]</scope>
    <source>
        <strain evidence="1 2">CH108_3D</strain>
    </source>
</reference>
<dbReference type="RefSeq" id="WP_148984476.1">
    <property type="nucleotide sequence ID" value="NZ_JBNILK010000001.1"/>
</dbReference>
<dbReference type="Proteomes" id="UP000322997">
    <property type="component" value="Unassembled WGS sequence"/>
</dbReference>